<comment type="caution">
    <text evidence="1">The sequence shown here is derived from an EMBL/GenBank/DDBJ whole genome shotgun (WGS) entry which is preliminary data.</text>
</comment>
<evidence type="ECO:0000313" key="1">
    <source>
        <dbReference type="EMBL" id="OQO14990.1"/>
    </source>
</evidence>
<proteinExistence type="predicted"/>
<sequence>MGARGHCGQLEHQRGDRIRLRRAWGSYEDIWCTTRIDPAEEAREAIKEAVEVLVADGAVVLDVEATAMECETADMAVEDTADDGGVAAINEEYEKMMAEIKDTGL</sequence>
<dbReference type="EMBL" id="NAJO01000001">
    <property type="protein sequence ID" value="OQO14990.1"/>
    <property type="molecule type" value="Genomic_DNA"/>
</dbReference>
<protein>
    <submittedName>
        <fullName evidence="1">Uncharacterized protein</fullName>
    </submittedName>
</protein>
<evidence type="ECO:0000313" key="2">
    <source>
        <dbReference type="Proteomes" id="UP000192596"/>
    </source>
</evidence>
<dbReference type="Proteomes" id="UP000192596">
    <property type="component" value="Unassembled WGS sequence"/>
</dbReference>
<reference evidence="2" key="1">
    <citation type="submission" date="2017-03" db="EMBL/GenBank/DDBJ databases">
        <title>Genomes of endolithic fungi from Antarctica.</title>
        <authorList>
            <person name="Coleine C."/>
            <person name="Masonjones S."/>
            <person name="Stajich J.E."/>
        </authorList>
    </citation>
    <scope>NUCLEOTIDE SEQUENCE [LARGE SCALE GENOMIC DNA]</scope>
    <source>
        <strain evidence="2">CCFEE 5527</strain>
    </source>
</reference>
<organism evidence="1 2">
    <name type="scientific">Cryoendolithus antarcticus</name>
    <dbReference type="NCBI Taxonomy" id="1507870"/>
    <lineage>
        <taxon>Eukaryota</taxon>
        <taxon>Fungi</taxon>
        <taxon>Dikarya</taxon>
        <taxon>Ascomycota</taxon>
        <taxon>Pezizomycotina</taxon>
        <taxon>Dothideomycetes</taxon>
        <taxon>Dothideomycetidae</taxon>
        <taxon>Cladosporiales</taxon>
        <taxon>Cladosporiaceae</taxon>
        <taxon>Cryoendolithus</taxon>
    </lineage>
</organism>
<keyword evidence="2" id="KW-1185">Reference proteome</keyword>
<accession>A0A1V8TUC2</accession>
<dbReference type="AlphaFoldDB" id="A0A1V8TUC2"/>
<dbReference type="InParanoid" id="A0A1V8TUC2"/>
<gene>
    <name evidence="1" type="ORF">B0A48_00372</name>
</gene>
<name>A0A1V8TUC2_9PEZI</name>